<accession>A0A7S4BMP0</accession>
<dbReference type="AlphaFoldDB" id="A0A7S4BMP0"/>
<organism evidence="2">
    <name type="scientific">Chrysotila carterae</name>
    <name type="common">Marine alga</name>
    <name type="synonym">Syracosphaera carterae</name>
    <dbReference type="NCBI Taxonomy" id="13221"/>
    <lineage>
        <taxon>Eukaryota</taxon>
        <taxon>Haptista</taxon>
        <taxon>Haptophyta</taxon>
        <taxon>Prymnesiophyceae</taxon>
        <taxon>Isochrysidales</taxon>
        <taxon>Isochrysidaceae</taxon>
        <taxon>Chrysotila</taxon>
    </lineage>
</organism>
<gene>
    <name evidence="2" type="ORF">PCAR00345_LOCUS23445</name>
</gene>
<protein>
    <submittedName>
        <fullName evidence="2">Uncharacterized protein</fullName>
    </submittedName>
</protein>
<dbReference type="EMBL" id="HBIZ01036784">
    <property type="protein sequence ID" value="CAE0770833.1"/>
    <property type="molecule type" value="Transcribed_RNA"/>
</dbReference>
<keyword evidence="1" id="KW-0812">Transmembrane</keyword>
<feature type="transmembrane region" description="Helical" evidence="1">
    <location>
        <begin position="30"/>
        <end position="48"/>
    </location>
</feature>
<reference evidence="2" key="1">
    <citation type="submission" date="2021-01" db="EMBL/GenBank/DDBJ databases">
        <authorList>
            <person name="Corre E."/>
            <person name="Pelletier E."/>
            <person name="Niang G."/>
            <person name="Scheremetjew M."/>
            <person name="Finn R."/>
            <person name="Kale V."/>
            <person name="Holt S."/>
            <person name="Cochrane G."/>
            <person name="Meng A."/>
            <person name="Brown T."/>
            <person name="Cohen L."/>
        </authorList>
    </citation>
    <scope>NUCLEOTIDE SEQUENCE</scope>
    <source>
        <strain evidence="2">CCMP645</strain>
    </source>
</reference>
<sequence length="106" mass="11371">MVAMLDSAPHALATAAAAAGMWGSLMREDATPAVLGVLFCVIFFFAYGRNDRAGPLQISLILAMIACSFVLHLSYLPAGVCCFFALMLCGNEQLLPRRPRPPAKQL</sequence>
<keyword evidence="1" id="KW-1133">Transmembrane helix</keyword>
<evidence type="ECO:0000313" key="2">
    <source>
        <dbReference type="EMBL" id="CAE0770833.1"/>
    </source>
</evidence>
<feature type="transmembrane region" description="Helical" evidence="1">
    <location>
        <begin position="60"/>
        <end position="88"/>
    </location>
</feature>
<proteinExistence type="predicted"/>
<evidence type="ECO:0000256" key="1">
    <source>
        <dbReference type="SAM" id="Phobius"/>
    </source>
</evidence>
<keyword evidence="1" id="KW-0472">Membrane</keyword>
<name>A0A7S4BMP0_CHRCT</name>